<evidence type="ECO:0000256" key="2">
    <source>
        <dbReference type="ARBA" id="ARBA00023004"/>
    </source>
</evidence>
<evidence type="ECO:0000256" key="3">
    <source>
        <dbReference type="SAM" id="SignalP"/>
    </source>
</evidence>
<dbReference type="InterPro" id="IPR045054">
    <property type="entry name" value="P4HA-like"/>
</dbReference>
<evidence type="ECO:0000313" key="4">
    <source>
        <dbReference type="EMBL" id="KAF4442608.1"/>
    </source>
</evidence>
<proteinExistence type="predicted"/>
<keyword evidence="2" id="KW-0408">Iron</keyword>
<dbReference type="Proteomes" id="UP000536711">
    <property type="component" value="Unassembled WGS sequence"/>
</dbReference>
<reference evidence="4 5" key="1">
    <citation type="submission" date="2020-01" db="EMBL/GenBank/DDBJ databases">
        <title>Identification and distribution of gene clusters putatively required for synthesis of sphingolipid metabolism inhibitors in phylogenetically diverse species of the filamentous fungus Fusarium.</title>
        <authorList>
            <person name="Kim H.-S."/>
            <person name="Busman M."/>
            <person name="Brown D.W."/>
            <person name="Divon H."/>
            <person name="Uhlig S."/>
            <person name="Proctor R.H."/>
        </authorList>
    </citation>
    <scope>NUCLEOTIDE SEQUENCE [LARGE SCALE GENOMIC DNA]</scope>
    <source>
        <strain evidence="4 5">NRRL 13308</strain>
    </source>
</reference>
<evidence type="ECO:0000313" key="5">
    <source>
        <dbReference type="Proteomes" id="UP000536711"/>
    </source>
</evidence>
<sequence length="201" mass="23373">MTARFKTSLMLIPLSMVLLSCARVWQTVSSLTDVSRLFQNLWHVPIKISETYDCHQNSTIEILSIDPFIMYINNFLSEYESLTHAFAPHNPQWYQRAMSLVDACPGRMKSILGNIQHIDTEPIQIVKYEPSERFRIHMDWFDKPRNRTYSRNHPRRPYNRLASIFAYLDDDCTGGETYFPEVQGVSRVADGDNFSRAESGK</sequence>
<keyword evidence="1" id="KW-0479">Metal-binding</keyword>
<dbReference type="EMBL" id="JAADJF010000039">
    <property type="protein sequence ID" value="KAF4442608.1"/>
    <property type="molecule type" value="Genomic_DNA"/>
</dbReference>
<keyword evidence="3" id="KW-0732">Signal</keyword>
<accession>A0A8H4NRL3</accession>
<dbReference type="GO" id="GO:0005783">
    <property type="term" value="C:endoplasmic reticulum"/>
    <property type="evidence" value="ECO:0007669"/>
    <property type="project" value="TreeGrafter"/>
</dbReference>
<gene>
    <name evidence="4" type="ORF">FACUT_1920</name>
</gene>
<dbReference type="Gene3D" id="2.60.120.620">
    <property type="entry name" value="q2cbj1_9rhob like domain"/>
    <property type="match status" value="1"/>
</dbReference>
<feature type="signal peptide" evidence="3">
    <location>
        <begin position="1"/>
        <end position="22"/>
    </location>
</feature>
<dbReference type="OrthoDB" id="420380at2759"/>
<evidence type="ECO:0000256" key="1">
    <source>
        <dbReference type="ARBA" id="ARBA00022723"/>
    </source>
</evidence>
<dbReference type="GO" id="GO:0046872">
    <property type="term" value="F:metal ion binding"/>
    <property type="evidence" value="ECO:0007669"/>
    <property type="project" value="UniProtKB-KW"/>
</dbReference>
<dbReference type="PROSITE" id="PS51257">
    <property type="entry name" value="PROKAR_LIPOPROTEIN"/>
    <property type="match status" value="1"/>
</dbReference>
<feature type="chain" id="PRO_5034533702" evidence="3">
    <location>
        <begin position="23"/>
        <end position="201"/>
    </location>
</feature>
<name>A0A8H4NRL3_9HYPO</name>
<dbReference type="GO" id="GO:0004656">
    <property type="term" value="F:procollagen-proline 4-dioxygenase activity"/>
    <property type="evidence" value="ECO:0007669"/>
    <property type="project" value="TreeGrafter"/>
</dbReference>
<dbReference type="PANTHER" id="PTHR10869">
    <property type="entry name" value="PROLYL 4-HYDROXYLASE ALPHA SUBUNIT"/>
    <property type="match status" value="1"/>
</dbReference>
<dbReference type="PANTHER" id="PTHR10869:SF246">
    <property type="entry name" value="TRANSMEMBRANE PROLYL 4-HYDROXYLASE"/>
    <property type="match status" value="1"/>
</dbReference>
<keyword evidence="5" id="KW-1185">Reference proteome</keyword>
<comment type="caution">
    <text evidence="4">The sequence shown here is derived from an EMBL/GenBank/DDBJ whole genome shotgun (WGS) entry which is preliminary data.</text>
</comment>
<protein>
    <submittedName>
        <fullName evidence="4">2OG-Fe(II) oxygenase family Oxidoreductase</fullName>
    </submittedName>
</protein>
<organism evidence="4 5">
    <name type="scientific">Fusarium acutatum</name>
    <dbReference type="NCBI Taxonomy" id="78861"/>
    <lineage>
        <taxon>Eukaryota</taxon>
        <taxon>Fungi</taxon>
        <taxon>Dikarya</taxon>
        <taxon>Ascomycota</taxon>
        <taxon>Pezizomycotina</taxon>
        <taxon>Sordariomycetes</taxon>
        <taxon>Hypocreomycetidae</taxon>
        <taxon>Hypocreales</taxon>
        <taxon>Nectriaceae</taxon>
        <taxon>Fusarium</taxon>
        <taxon>Fusarium fujikuroi species complex</taxon>
    </lineage>
</organism>
<dbReference type="AlphaFoldDB" id="A0A8H4NRL3"/>